<dbReference type="AlphaFoldDB" id="A0A6A5KIL1"/>
<keyword evidence="2" id="KW-1185">Reference proteome</keyword>
<name>A0A6A5KIL1_9PLEO</name>
<dbReference type="Proteomes" id="UP000800040">
    <property type="component" value="Unassembled WGS sequence"/>
</dbReference>
<reference evidence="1" key="1">
    <citation type="submission" date="2020-01" db="EMBL/GenBank/DDBJ databases">
        <authorList>
            <consortium name="DOE Joint Genome Institute"/>
            <person name="Haridas S."/>
            <person name="Albert R."/>
            <person name="Binder M."/>
            <person name="Bloem J."/>
            <person name="Labutti K."/>
            <person name="Salamov A."/>
            <person name="Andreopoulos B."/>
            <person name="Baker S.E."/>
            <person name="Barry K."/>
            <person name="Bills G."/>
            <person name="Bluhm B.H."/>
            <person name="Cannon C."/>
            <person name="Castanera R."/>
            <person name="Culley D.E."/>
            <person name="Daum C."/>
            <person name="Ezra D."/>
            <person name="Gonzalez J.B."/>
            <person name="Henrissat B."/>
            <person name="Kuo A."/>
            <person name="Liang C."/>
            <person name="Lipzen A."/>
            <person name="Lutzoni F."/>
            <person name="Magnuson J."/>
            <person name="Mondo S."/>
            <person name="Nolan M."/>
            <person name="Ohm R."/>
            <person name="Pangilinan J."/>
            <person name="Park H.-J."/>
            <person name="Ramirez L."/>
            <person name="Alfaro M."/>
            <person name="Sun H."/>
            <person name="Tritt A."/>
            <person name="Yoshinaga Y."/>
            <person name="Zwiers L.-H."/>
            <person name="Turgeon B.G."/>
            <person name="Goodwin S.B."/>
            <person name="Spatafora J.W."/>
            <person name="Crous P.W."/>
            <person name="Grigoriev I.V."/>
        </authorList>
    </citation>
    <scope>NUCLEOTIDE SEQUENCE</scope>
    <source>
        <strain evidence="1">P77</strain>
    </source>
</reference>
<gene>
    <name evidence="1" type="ORF">BDW02DRAFT_264610</name>
</gene>
<sequence>MGKQPEHEMKAKWGHPGRSWLAEGLRLLTLNLTPTASPCLVLHGAGEHSQAALGGGWGYLLLSYRVYKTPPARPLARTAMNRQRNGQGWAAGRDKRCSPSGRVAGARFSLYRFQDGIANRPLLFSAAPDGAGRAPYAMPRCDTGLLVESDDLVPDQGQRCLCASVTTITLAGCCSGPS</sequence>
<protein>
    <submittedName>
        <fullName evidence="1">Uncharacterized protein</fullName>
    </submittedName>
</protein>
<evidence type="ECO:0000313" key="1">
    <source>
        <dbReference type="EMBL" id="KAF1835940.1"/>
    </source>
</evidence>
<proteinExistence type="predicted"/>
<evidence type="ECO:0000313" key="2">
    <source>
        <dbReference type="Proteomes" id="UP000800040"/>
    </source>
</evidence>
<organism evidence="1 2">
    <name type="scientific">Decorospora gaudefroyi</name>
    <dbReference type="NCBI Taxonomy" id="184978"/>
    <lineage>
        <taxon>Eukaryota</taxon>
        <taxon>Fungi</taxon>
        <taxon>Dikarya</taxon>
        <taxon>Ascomycota</taxon>
        <taxon>Pezizomycotina</taxon>
        <taxon>Dothideomycetes</taxon>
        <taxon>Pleosporomycetidae</taxon>
        <taxon>Pleosporales</taxon>
        <taxon>Pleosporineae</taxon>
        <taxon>Pleosporaceae</taxon>
        <taxon>Decorospora</taxon>
    </lineage>
</organism>
<accession>A0A6A5KIL1</accession>
<dbReference type="EMBL" id="ML975280">
    <property type="protein sequence ID" value="KAF1835940.1"/>
    <property type="molecule type" value="Genomic_DNA"/>
</dbReference>